<dbReference type="InterPro" id="IPR036188">
    <property type="entry name" value="FAD/NAD-bd_sf"/>
</dbReference>
<dbReference type="EMBL" id="UINC01076561">
    <property type="protein sequence ID" value="SVC15848.1"/>
    <property type="molecule type" value="Genomic_DNA"/>
</dbReference>
<dbReference type="Gene3D" id="3.50.50.60">
    <property type="entry name" value="FAD/NAD(P)-binding domain"/>
    <property type="match status" value="1"/>
</dbReference>
<organism evidence="2">
    <name type="scientific">marine metagenome</name>
    <dbReference type="NCBI Taxonomy" id="408172"/>
    <lineage>
        <taxon>unclassified sequences</taxon>
        <taxon>metagenomes</taxon>
        <taxon>ecological metagenomes</taxon>
    </lineage>
</organism>
<dbReference type="PANTHER" id="PTHR42685">
    <property type="entry name" value="GERANYLGERANYL DIPHOSPHATE REDUCTASE"/>
    <property type="match status" value="1"/>
</dbReference>
<protein>
    <recommendedName>
        <fullName evidence="1">FAD-binding domain-containing protein</fullName>
    </recommendedName>
</protein>
<name>A0A382JVE4_9ZZZZ</name>
<dbReference type="PANTHER" id="PTHR42685:SF22">
    <property type="entry name" value="CONDITIONED MEDIUM FACTOR RECEPTOR 1"/>
    <property type="match status" value="1"/>
</dbReference>
<feature type="domain" description="FAD-binding" evidence="1">
    <location>
        <begin position="4"/>
        <end position="179"/>
    </location>
</feature>
<dbReference type="Pfam" id="PF01494">
    <property type="entry name" value="FAD_binding_3"/>
    <property type="match status" value="1"/>
</dbReference>
<proteinExistence type="predicted"/>
<dbReference type="PRINTS" id="PR00411">
    <property type="entry name" value="PNDRDTASEI"/>
</dbReference>
<dbReference type="AlphaFoldDB" id="A0A382JVE4"/>
<accession>A0A382JVE4</accession>
<evidence type="ECO:0000313" key="2">
    <source>
        <dbReference type="EMBL" id="SVC15848.1"/>
    </source>
</evidence>
<dbReference type="InterPro" id="IPR002938">
    <property type="entry name" value="FAD-bd"/>
</dbReference>
<dbReference type="GO" id="GO:0071949">
    <property type="term" value="F:FAD binding"/>
    <property type="evidence" value="ECO:0007669"/>
    <property type="project" value="InterPro"/>
</dbReference>
<sequence>MKTYDIVVIGGGPAGASAALFLEKKGYSIALLDQALFPRDKVCGEFISPAADDIFSDLGILESIDSLNPTRLSGVVLSAYESSHLQVDYPVSIDGKTMTSLSVERSRLDGLMIDHVRNSRIRLLEGFKVTDFLFDGENVCGVKGYDELKTKFRIKSKVVIDAGGRNSISLRRLNLRHGSSANARIALAAHWEGVKELGSYCHMHLSYPGYTG</sequence>
<dbReference type="SUPFAM" id="SSF51905">
    <property type="entry name" value="FAD/NAD(P)-binding domain"/>
    <property type="match status" value="1"/>
</dbReference>
<feature type="non-terminal residue" evidence="2">
    <location>
        <position position="212"/>
    </location>
</feature>
<evidence type="ECO:0000259" key="1">
    <source>
        <dbReference type="Pfam" id="PF01494"/>
    </source>
</evidence>
<reference evidence="2" key="1">
    <citation type="submission" date="2018-05" db="EMBL/GenBank/DDBJ databases">
        <authorList>
            <person name="Lanie J.A."/>
            <person name="Ng W.-L."/>
            <person name="Kazmierczak K.M."/>
            <person name="Andrzejewski T.M."/>
            <person name="Davidsen T.M."/>
            <person name="Wayne K.J."/>
            <person name="Tettelin H."/>
            <person name="Glass J.I."/>
            <person name="Rusch D."/>
            <person name="Podicherti R."/>
            <person name="Tsui H.-C.T."/>
            <person name="Winkler M.E."/>
        </authorList>
    </citation>
    <scope>NUCLEOTIDE SEQUENCE</scope>
</reference>
<gene>
    <name evidence="2" type="ORF">METZ01_LOCUS268702</name>
</gene>
<dbReference type="InterPro" id="IPR050407">
    <property type="entry name" value="Geranylgeranyl_reductase"/>
</dbReference>